<dbReference type="EMBL" id="JAHWGI010000183">
    <property type="protein sequence ID" value="KAK3910684.1"/>
    <property type="molecule type" value="Genomic_DNA"/>
</dbReference>
<keyword evidence="1" id="KW-0227">DNA damage</keyword>
<evidence type="ECO:0000259" key="2">
    <source>
        <dbReference type="Pfam" id="PF05970"/>
    </source>
</evidence>
<evidence type="ECO:0000313" key="3">
    <source>
        <dbReference type="EMBL" id="KAK3910684.1"/>
    </source>
</evidence>
<dbReference type="GO" id="GO:0005524">
    <property type="term" value="F:ATP binding"/>
    <property type="evidence" value="ECO:0007669"/>
    <property type="project" value="UniProtKB-KW"/>
</dbReference>
<dbReference type="GO" id="GO:0006281">
    <property type="term" value="P:DNA repair"/>
    <property type="evidence" value="ECO:0007669"/>
    <property type="project" value="UniProtKB-KW"/>
</dbReference>
<evidence type="ECO:0000256" key="1">
    <source>
        <dbReference type="RuleBase" id="RU363044"/>
    </source>
</evidence>
<gene>
    <name evidence="3" type="ORF">KUF71_020498</name>
</gene>
<organism evidence="3 4">
    <name type="scientific">Frankliniella fusca</name>
    <dbReference type="NCBI Taxonomy" id="407009"/>
    <lineage>
        <taxon>Eukaryota</taxon>
        <taxon>Metazoa</taxon>
        <taxon>Ecdysozoa</taxon>
        <taxon>Arthropoda</taxon>
        <taxon>Hexapoda</taxon>
        <taxon>Insecta</taxon>
        <taxon>Pterygota</taxon>
        <taxon>Neoptera</taxon>
        <taxon>Paraneoptera</taxon>
        <taxon>Thysanoptera</taxon>
        <taxon>Terebrantia</taxon>
        <taxon>Thripoidea</taxon>
        <taxon>Thripidae</taxon>
        <taxon>Frankliniella</taxon>
    </lineage>
</organism>
<keyword evidence="1 3" id="KW-0347">Helicase</keyword>
<reference evidence="3" key="1">
    <citation type="submission" date="2021-07" db="EMBL/GenBank/DDBJ databases">
        <authorList>
            <person name="Catto M.A."/>
            <person name="Jacobson A."/>
            <person name="Kennedy G."/>
            <person name="Labadie P."/>
            <person name="Hunt B.G."/>
            <person name="Srinivasan R."/>
        </authorList>
    </citation>
    <scope>NUCLEOTIDE SEQUENCE</scope>
    <source>
        <strain evidence="3">PL_HMW_Pooled</strain>
        <tissue evidence="3">Head</tissue>
    </source>
</reference>
<dbReference type="Pfam" id="PF05970">
    <property type="entry name" value="PIF1"/>
    <property type="match status" value="1"/>
</dbReference>
<name>A0AAE1L9G4_9NEOP</name>
<dbReference type="GO" id="GO:0006310">
    <property type="term" value="P:DNA recombination"/>
    <property type="evidence" value="ECO:0007669"/>
    <property type="project" value="UniProtKB-KW"/>
</dbReference>
<accession>A0AAE1L9G4</accession>
<proteinExistence type="inferred from homology"/>
<comment type="caution">
    <text evidence="3">The sequence shown here is derived from an EMBL/GenBank/DDBJ whole genome shotgun (WGS) entry which is preliminary data.</text>
</comment>
<dbReference type="InterPro" id="IPR010285">
    <property type="entry name" value="DNA_helicase_pif1-like_DEAD"/>
</dbReference>
<keyword evidence="1" id="KW-0234">DNA repair</keyword>
<dbReference type="SUPFAM" id="SSF52540">
    <property type="entry name" value="P-loop containing nucleoside triphosphate hydrolases"/>
    <property type="match status" value="1"/>
</dbReference>
<dbReference type="Proteomes" id="UP001219518">
    <property type="component" value="Unassembled WGS sequence"/>
</dbReference>
<keyword evidence="1" id="KW-0547">Nucleotide-binding</keyword>
<reference evidence="3" key="2">
    <citation type="journal article" date="2023" name="BMC Genomics">
        <title>Pest status, molecular evolution, and epigenetic factors derived from the genome assembly of Frankliniella fusca, a thysanopteran phytovirus vector.</title>
        <authorList>
            <person name="Catto M.A."/>
            <person name="Labadie P.E."/>
            <person name="Jacobson A.L."/>
            <person name="Kennedy G.G."/>
            <person name="Srinivasan R."/>
            <person name="Hunt B.G."/>
        </authorList>
    </citation>
    <scope>NUCLEOTIDE SEQUENCE</scope>
    <source>
        <strain evidence="3">PL_HMW_Pooled</strain>
    </source>
</reference>
<comment type="similarity">
    <text evidence="1">Belongs to the helicase family.</text>
</comment>
<evidence type="ECO:0000313" key="4">
    <source>
        <dbReference type="Proteomes" id="UP001219518"/>
    </source>
</evidence>
<dbReference type="GO" id="GO:0043139">
    <property type="term" value="F:5'-3' DNA helicase activity"/>
    <property type="evidence" value="ECO:0007669"/>
    <property type="project" value="UniProtKB-EC"/>
</dbReference>
<comment type="cofactor">
    <cofactor evidence="1">
        <name>Mg(2+)</name>
        <dbReference type="ChEBI" id="CHEBI:18420"/>
    </cofactor>
</comment>
<keyword evidence="1" id="KW-0233">DNA recombination</keyword>
<dbReference type="EC" id="5.6.2.3" evidence="1"/>
<keyword evidence="1" id="KW-0067">ATP-binding</keyword>
<protein>
    <recommendedName>
        <fullName evidence="1">ATP-dependent DNA helicase</fullName>
        <ecNumber evidence="1">5.6.2.3</ecNumber>
    </recommendedName>
</protein>
<comment type="catalytic activity">
    <reaction evidence="1">
        <text>ATP + H2O = ADP + phosphate + H(+)</text>
        <dbReference type="Rhea" id="RHEA:13065"/>
        <dbReference type="ChEBI" id="CHEBI:15377"/>
        <dbReference type="ChEBI" id="CHEBI:15378"/>
        <dbReference type="ChEBI" id="CHEBI:30616"/>
        <dbReference type="ChEBI" id="CHEBI:43474"/>
        <dbReference type="ChEBI" id="CHEBI:456216"/>
        <dbReference type="EC" id="5.6.2.3"/>
    </reaction>
</comment>
<sequence>MIDDFKYRHRYSNCRNDFELFTQLALNRIESILLQHNVCLTHFGLPSLTMTEDDLRLLTLVSEMEEEIALVDKDEELAVITDKVKANPEQLAAFNTIMSAVHGSRDRGNVFYLKGRGGCGKTFLLNTIILTCEMEGILIQVSAFTGVAARPDY</sequence>
<dbReference type="AlphaFoldDB" id="A0AAE1L9G4"/>
<dbReference type="InterPro" id="IPR027417">
    <property type="entry name" value="P-loop_NTPase"/>
</dbReference>
<dbReference type="Gene3D" id="3.40.50.300">
    <property type="entry name" value="P-loop containing nucleotide triphosphate hydrolases"/>
    <property type="match status" value="1"/>
</dbReference>
<dbReference type="GO" id="GO:0016787">
    <property type="term" value="F:hydrolase activity"/>
    <property type="evidence" value="ECO:0007669"/>
    <property type="project" value="UniProtKB-KW"/>
</dbReference>
<keyword evidence="1" id="KW-0378">Hydrolase</keyword>
<keyword evidence="4" id="KW-1185">Reference proteome</keyword>
<feature type="domain" description="DNA helicase Pif1-like DEAD-box helicase" evidence="2">
    <location>
        <begin position="87"/>
        <end position="149"/>
    </location>
</feature>
<dbReference type="GO" id="GO:0000723">
    <property type="term" value="P:telomere maintenance"/>
    <property type="evidence" value="ECO:0007669"/>
    <property type="project" value="InterPro"/>
</dbReference>
<dbReference type="PANTHER" id="PTHR10492">
    <property type="match status" value="1"/>
</dbReference>